<keyword evidence="5 6" id="KW-0472">Membrane</keyword>
<proteinExistence type="inferred from homology"/>
<evidence type="ECO:0000256" key="5">
    <source>
        <dbReference type="ARBA" id="ARBA00023136"/>
    </source>
</evidence>
<evidence type="ECO:0000256" key="6">
    <source>
        <dbReference type="SAM" id="Phobius"/>
    </source>
</evidence>
<feature type="transmembrane region" description="Helical" evidence="6">
    <location>
        <begin position="82"/>
        <end position="101"/>
    </location>
</feature>
<keyword evidence="3 6" id="KW-0812">Transmembrane</keyword>
<evidence type="ECO:0000256" key="1">
    <source>
        <dbReference type="ARBA" id="ARBA00004141"/>
    </source>
</evidence>
<reference evidence="7" key="1">
    <citation type="submission" date="2023-08" db="EMBL/GenBank/DDBJ databases">
        <title>Black Yeasts Isolated from many extreme environments.</title>
        <authorList>
            <person name="Coleine C."/>
            <person name="Stajich J.E."/>
            <person name="Selbmann L."/>
        </authorList>
    </citation>
    <scope>NUCLEOTIDE SEQUENCE</scope>
    <source>
        <strain evidence="7">CCFEE 5810</strain>
    </source>
</reference>
<organism evidence="7 8">
    <name type="scientific">Elasticomyces elasticus</name>
    <dbReference type="NCBI Taxonomy" id="574655"/>
    <lineage>
        <taxon>Eukaryota</taxon>
        <taxon>Fungi</taxon>
        <taxon>Dikarya</taxon>
        <taxon>Ascomycota</taxon>
        <taxon>Pezizomycotina</taxon>
        <taxon>Dothideomycetes</taxon>
        <taxon>Dothideomycetidae</taxon>
        <taxon>Mycosphaerellales</taxon>
        <taxon>Teratosphaeriaceae</taxon>
        <taxon>Elasticomyces</taxon>
    </lineage>
</organism>
<sequence length="297" mass="32344">MSSSPTHRASTAKEHHMEKIESAGDPYFDQEAHRGSNGLNLTQTQTIGGMTISPELFEKLYLTPKTDRVGDYNKRFANPTPMGFVGFVICTFTFAMVNMGWGGASGLAGVAGIFFFVGPVLLILSTIFEWIMGNFFPMMVQSLFSVFWLSFGLLQLPTLGLAAAYSPTGNAAEGALSKEYNSVIGIYLIVWGFALFTFWIFTLKTNSVFAGIFLFVTIAAWVLAGAYFNVGSGNYALAGKLQKTGGALLFIVAALGWYMTFVIMAAEMRLPINFPVGDLSHFWPSTDTPLSDAEKQA</sequence>
<feature type="transmembrane region" description="Helical" evidence="6">
    <location>
        <begin position="143"/>
        <end position="164"/>
    </location>
</feature>
<keyword evidence="4 6" id="KW-1133">Transmembrane helix</keyword>
<evidence type="ECO:0000256" key="2">
    <source>
        <dbReference type="ARBA" id="ARBA00005587"/>
    </source>
</evidence>
<dbReference type="GO" id="GO:0015123">
    <property type="term" value="F:acetate transmembrane transporter activity"/>
    <property type="evidence" value="ECO:0007669"/>
    <property type="project" value="TreeGrafter"/>
</dbReference>
<dbReference type="PANTHER" id="PTHR31123">
    <property type="entry name" value="ACCUMULATION OF DYADS PROTEIN 2-RELATED"/>
    <property type="match status" value="1"/>
</dbReference>
<dbReference type="Pfam" id="PF01184">
    <property type="entry name" value="Gpr1_Fun34_YaaH"/>
    <property type="match status" value="1"/>
</dbReference>
<protein>
    <submittedName>
        <fullName evidence="7">Uncharacterized protein</fullName>
    </submittedName>
</protein>
<feature type="transmembrane region" description="Helical" evidence="6">
    <location>
        <begin position="248"/>
        <end position="266"/>
    </location>
</feature>
<feature type="transmembrane region" description="Helical" evidence="6">
    <location>
        <begin position="107"/>
        <end position="131"/>
    </location>
</feature>
<dbReference type="EMBL" id="JAVRQU010000004">
    <property type="protein sequence ID" value="KAK5703868.1"/>
    <property type="molecule type" value="Genomic_DNA"/>
</dbReference>
<evidence type="ECO:0000256" key="3">
    <source>
        <dbReference type="ARBA" id="ARBA00022692"/>
    </source>
</evidence>
<dbReference type="GO" id="GO:0005886">
    <property type="term" value="C:plasma membrane"/>
    <property type="evidence" value="ECO:0007669"/>
    <property type="project" value="TreeGrafter"/>
</dbReference>
<comment type="caution">
    <text evidence="7">The sequence shown here is derived from an EMBL/GenBank/DDBJ whole genome shotgun (WGS) entry which is preliminary data.</text>
</comment>
<gene>
    <name evidence="7" type="ORF">LTR97_002881</name>
</gene>
<dbReference type="Proteomes" id="UP001310594">
    <property type="component" value="Unassembled WGS sequence"/>
</dbReference>
<accession>A0AAN8A3M2</accession>
<dbReference type="PANTHER" id="PTHR31123:SF4">
    <property type="entry name" value="PROTEIN ALCS"/>
    <property type="match status" value="1"/>
</dbReference>
<evidence type="ECO:0000256" key="4">
    <source>
        <dbReference type="ARBA" id="ARBA00022989"/>
    </source>
</evidence>
<evidence type="ECO:0000313" key="8">
    <source>
        <dbReference type="Proteomes" id="UP001310594"/>
    </source>
</evidence>
<dbReference type="InterPro" id="IPR051633">
    <property type="entry name" value="AceTr"/>
</dbReference>
<dbReference type="InterPro" id="IPR000791">
    <property type="entry name" value="Gpr1/Fun34/SatP-like"/>
</dbReference>
<evidence type="ECO:0000313" key="7">
    <source>
        <dbReference type="EMBL" id="KAK5703868.1"/>
    </source>
</evidence>
<comment type="subcellular location">
    <subcellularLocation>
        <location evidence="1">Membrane</location>
        <topology evidence="1">Multi-pass membrane protein</topology>
    </subcellularLocation>
</comment>
<name>A0AAN8A3M2_9PEZI</name>
<feature type="transmembrane region" description="Helical" evidence="6">
    <location>
        <begin position="208"/>
        <end position="228"/>
    </location>
</feature>
<comment type="similarity">
    <text evidence="2">Belongs to the acetate uptake transporter (AceTr) (TC 2.A.96) family.</text>
</comment>
<dbReference type="AlphaFoldDB" id="A0AAN8A3M2"/>
<feature type="transmembrane region" description="Helical" evidence="6">
    <location>
        <begin position="184"/>
        <end position="201"/>
    </location>
</feature>